<keyword evidence="2" id="KW-1185">Reference proteome</keyword>
<protein>
    <submittedName>
        <fullName evidence="1">Uncharacterized protein</fullName>
    </submittedName>
</protein>
<accession>A0ACB9L3S1</accession>
<reference evidence="2" key="1">
    <citation type="journal article" date="2023" name="Front. Plant Sci.">
        <title>Chromosomal-level genome assembly of Melastoma candidum provides insights into trichome evolution.</title>
        <authorList>
            <person name="Zhong Y."/>
            <person name="Wu W."/>
            <person name="Sun C."/>
            <person name="Zou P."/>
            <person name="Liu Y."/>
            <person name="Dai S."/>
            <person name="Zhou R."/>
        </authorList>
    </citation>
    <scope>NUCLEOTIDE SEQUENCE [LARGE SCALE GENOMIC DNA]</scope>
</reference>
<evidence type="ECO:0000313" key="2">
    <source>
        <dbReference type="Proteomes" id="UP001057402"/>
    </source>
</evidence>
<dbReference type="EMBL" id="CM042891">
    <property type="protein sequence ID" value="KAI4304465.1"/>
    <property type="molecule type" value="Genomic_DNA"/>
</dbReference>
<evidence type="ECO:0000313" key="1">
    <source>
        <dbReference type="EMBL" id="KAI4304465.1"/>
    </source>
</evidence>
<dbReference type="Proteomes" id="UP001057402">
    <property type="component" value="Chromosome 12"/>
</dbReference>
<comment type="caution">
    <text evidence="1">The sequence shown here is derived from an EMBL/GenBank/DDBJ whole genome shotgun (WGS) entry which is preliminary data.</text>
</comment>
<gene>
    <name evidence="1" type="ORF">MLD38_039970</name>
</gene>
<proteinExistence type="predicted"/>
<name>A0ACB9L3S1_9MYRT</name>
<organism evidence="1 2">
    <name type="scientific">Melastoma candidum</name>
    <dbReference type="NCBI Taxonomy" id="119954"/>
    <lineage>
        <taxon>Eukaryota</taxon>
        <taxon>Viridiplantae</taxon>
        <taxon>Streptophyta</taxon>
        <taxon>Embryophyta</taxon>
        <taxon>Tracheophyta</taxon>
        <taxon>Spermatophyta</taxon>
        <taxon>Magnoliopsida</taxon>
        <taxon>eudicotyledons</taxon>
        <taxon>Gunneridae</taxon>
        <taxon>Pentapetalae</taxon>
        <taxon>rosids</taxon>
        <taxon>malvids</taxon>
        <taxon>Myrtales</taxon>
        <taxon>Melastomataceae</taxon>
        <taxon>Melastomatoideae</taxon>
        <taxon>Melastomateae</taxon>
        <taxon>Melastoma</taxon>
    </lineage>
</organism>
<sequence length="298" mass="32941">MYNLGKAGLTFWSPNINVLRDPRWGRTLETPGEDPFVVGRHAVNFVRGLQDVEGDETVEDPDHRTLKVSSHAAYDIDAWMGVTERDMVETLLGPFETCVKDGDVSSVMCSYSRVNGIPTCTDPKLLQETIRGDWGLHGCIVSDCDSIQVMVDNHKFLGHTREEAVARSLKAGQDLDCWDYYTNFTAGSVTQGLARESEVDRSLVYLYVVLLRLGYFDGISAYACLGTNDICTDENFELAAQAALEGIVLLKNQNSTLPLEVDVVKNIAVIGPHANATAAMIGNYAGNRINDYEFFLAW</sequence>